<dbReference type="Pfam" id="PF00122">
    <property type="entry name" value="E1-E2_ATPase"/>
    <property type="match status" value="1"/>
</dbReference>
<evidence type="ECO:0000313" key="27">
    <source>
        <dbReference type="Proteomes" id="UP000254280"/>
    </source>
</evidence>
<evidence type="ECO:0000313" key="26">
    <source>
        <dbReference type="EMBL" id="SUB33396.1"/>
    </source>
</evidence>
<dbReference type="PANTHER" id="PTHR43520">
    <property type="entry name" value="ATP7, ISOFORM B"/>
    <property type="match status" value="1"/>
</dbReference>
<proteinExistence type="inferred from homology"/>
<dbReference type="NCBIfam" id="TIGR01511">
    <property type="entry name" value="ATPase-IB1_Cu"/>
    <property type="match status" value="1"/>
</dbReference>
<keyword evidence="15" id="KW-1278">Translocase</keyword>
<evidence type="ECO:0000256" key="12">
    <source>
        <dbReference type="ARBA" id="ARBA00022796"/>
    </source>
</evidence>
<feature type="compositionally biased region" description="Polar residues" evidence="24">
    <location>
        <begin position="70"/>
        <end position="84"/>
    </location>
</feature>
<evidence type="ECO:0000256" key="14">
    <source>
        <dbReference type="ARBA" id="ARBA00022842"/>
    </source>
</evidence>
<keyword evidence="19 23" id="KW-0472">Membrane</keyword>
<evidence type="ECO:0000256" key="3">
    <source>
        <dbReference type="ARBA" id="ARBA00012517"/>
    </source>
</evidence>
<feature type="transmembrane region" description="Helical" evidence="23">
    <location>
        <begin position="809"/>
        <end position="831"/>
    </location>
</feature>
<keyword evidence="16 23" id="KW-1133">Transmembrane helix</keyword>
<feature type="transmembrane region" description="Helical" evidence="23">
    <location>
        <begin position="278"/>
        <end position="296"/>
    </location>
</feature>
<dbReference type="PROSITE" id="PS01229">
    <property type="entry name" value="COF_2"/>
    <property type="match status" value="1"/>
</dbReference>
<dbReference type="PRINTS" id="PR00943">
    <property type="entry name" value="CUATPASE"/>
</dbReference>
<keyword evidence="17" id="KW-0186">Copper</keyword>
<dbReference type="InterPro" id="IPR008250">
    <property type="entry name" value="ATPase_P-typ_transduc_dom_A_sf"/>
</dbReference>
<evidence type="ECO:0000256" key="19">
    <source>
        <dbReference type="ARBA" id="ARBA00023136"/>
    </source>
</evidence>
<name>A0A379B4F8_9PAST</name>
<dbReference type="SFLD" id="SFLDS00003">
    <property type="entry name" value="Haloacid_Dehalogenase"/>
    <property type="match status" value="1"/>
</dbReference>
<dbReference type="PROSITE" id="PS01047">
    <property type="entry name" value="HMA_1"/>
    <property type="match status" value="2"/>
</dbReference>
<keyword evidence="14" id="KW-0460">Magnesium</keyword>
<dbReference type="Pfam" id="PF00702">
    <property type="entry name" value="Hydrolase"/>
    <property type="match status" value="1"/>
</dbReference>
<gene>
    <name evidence="26" type="primary">copA</name>
    <name evidence="26" type="ORF">NCTC10699_01012</name>
</gene>
<dbReference type="SUPFAM" id="SSF81665">
    <property type="entry name" value="Calcium ATPase, transmembrane domain M"/>
    <property type="match status" value="1"/>
</dbReference>
<evidence type="ECO:0000256" key="1">
    <source>
        <dbReference type="ARBA" id="ARBA00004651"/>
    </source>
</evidence>
<dbReference type="InterPro" id="IPR036412">
    <property type="entry name" value="HAD-like_sf"/>
</dbReference>
<dbReference type="Pfam" id="PF00403">
    <property type="entry name" value="HMA"/>
    <property type="match status" value="2"/>
</dbReference>
<dbReference type="OrthoDB" id="9814270at2"/>
<sequence length="837" mass="89919">MKTTVLALSELSCGHCVKRVQEVLSKIDGVEKAEVSLDKAVVVTDRDPQVLIDAIVEAGYQAKLGEDSPKPNQLPKTDNISQNPDPAVVEAHSEAQDQVMLLLEGLSCVACVNRVEKALYQVPQVSKVQINLAEQTALVFGKGEVADMISAVQQAGYGAELLEDEQTRREKQQQQIQYEIRLRRRQGIIALGFGAILMLWGMFGDMSVTEQSRPYWLMVSVITLAIMMFTGGHFYQRAVKNLRKKTATMDTLVALGTGAAWLYSFVLCLKPDLFPYNARHLYFEASAMIIGFINFGKMLEAKAKQRSSNALQRLVDLTPNRAIVVDEQGEREIAVAAIKQGMTLRLKTGDRVAVDGIVSQGSAWLDESMLTGEPLPVEKQAGDKVIAGTLVSDGSVLFQAEHIGDKTTLANIIRLVRQAQSSKPQLAQLADKIAAVFVPVVISLALLAGIIWYAIGPQPALSYALVVFTTVLIIACPCALGLATPMSIIAGIGRAAELGVLVRDADALQKAASADTLVFDKTGTLTKGEPKVTTLYTFNTWSAAQILGFAATLEQNANHPLAKAIVDYADEQTALKAVALEDFRTLKGLGVSGVCDGQALLLGNRTLMTQQGIDLAQEQALSTDLEQKLNQGATLVYLAVAQQLAAIFAIQDPIREDSREALQRLTQQGYHLVMLTGDQAKTAQAIAAELGIKQVIAGVLPEGKADTVKNLQAQGRHVVMIGDGINDAPALAQADVSIAMGSGSDIAIETAELTLMRHSISAVADALVLSKGILHNMKQNLFGAFIYNILGIPLAAGVLYPVAHLLLNPMWAGLAMALSSITVVSNANRLLKFNVNQ</sequence>
<keyword evidence="13 23" id="KW-0067">ATP-binding</keyword>
<dbReference type="SUPFAM" id="SSF56784">
    <property type="entry name" value="HAD-like"/>
    <property type="match status" value="1"/>
</dbReference>
<evidence type="ECO:0000256" key="22">
    <source>
        <dbReference type="ARBA" id="ARBA00049289"/>
    </source>
</evidence>
<dbReference type="InterPro" id="IPR059000">
    <property type="entry name" value="ATPase_P-type_domA"/>
</dbReference>
<comment type="subcellular location">
    <subcellularLocation>
        <location evidence="1">Cell membrane</location>
        <topology evidence="1">Multi-pass membrane protein</topology>
    </subcellularLocation>
</comment>
<comment type="similarity">
    <text evidence="2 23">Belongs to the cation transport ATPase (P-type) (TC 3.A.3) family. Type IB subfamily.</text>
</comment>
<keyword evidence="27" id="KW-1185">Reference proteome</keyword>
<dbReference type="Proteomes" id="UP000254280">
    <property type="component" value="Unassembled WGS sequence"/>
</dbReference>
<dbReference type="InterPro" id="IPR006121">
    <property type="entry name" value="HMA_dom"/>
</dbReference>
<evidence type="ECO:0000256" key="24">
    <source>
        <dbReference type="SAM" id="MobiDB-lite"/>
    </source>
</evidence>
<comment type="catalytic activity">
    <reaction evidence="22">
        <text>Cu(+)(in) + ATP + H2O = Cu(+)(out) + ADP + phosphate + H(+)</text>
        <dbReference type="Rhea" id="RHEA:25792"/>
        <dbReference type="ChEBI" id="CHEBI:15377"/>
        <dbReference type="ChEBI" id="CHEBI:15378"/>
        <dbReference type="ChEBI" id="CHEBI:30616"/>
        <dbReference type="ChEBI" id="CHEBI:43474"/>
        <dbReference type="ChEBI" id="CHEBI:49552"/>
        <dbReference type="ChEBI" id="CHEBI:456216"/>
        <dbReference type="EC" id="7.2.2.8"/>
    </reaction>
</comment>
<dbReference type="Gene3D" id="3.30.70.100">
    <property type="match status" value="2"/>
</dbReference>
<evidence type="ECO:0000256" key="7">
    <source>
        <dbReference type="ARBA" id="ARBA00022553"/>
    </source>
</evidence>
<keyword evidence="12" id="KW-0187">Copper transport</keyword>
<feature type="region of interest" description="Disordered" evidence="24">
    <location>
        <begin position="64"/>
        <end position="84"/>
    </location>
</feature>
<protein>
    <recommendedName>
        <fullName evidence="4">Copper-exporting P-type ATPase</fullName>
        <ecNumber evidence="3">7.2.2.8</ecNumber>
    </recommendedName>
    <alternativeName>
        <fullName evidence="20">Copper-exporting P-type ATPase A</fullName>
    </alternativeName>
    <alternativeName>
        <fullName evidence="21">Cu(+)-exporting ATPase</fullName>
    </alternativeName>
</protein>
<accession>A0A379B4F8</accession>
<dbReference type="CDD" id="cd00371">
    <property type="entry name" value="HMA"/>
    <property type="match status" value="2"/>
</dbReference>
<dbReference type="GO" id="GO:0005507">
    <property type="term" value="F:copper ion binding"/>
    <property type="evidence" value="ECO:0007669"/>
    <property type="project" value="TreeGrafter"/>
</dbReference>
<keyword evidence="7" id="KW-0597">Phosphoprotein</keyword>
<evidence type="ECO:0000256" key="2">
    <source>
        <dbReference type="ARBA" id="ARBA00006024"/>
    </source>
</evidence>
<dbReference type="SUPFAM" id="SSF81653">
    <property type="entry name" value="Calcium ATPase, transduction domain A"/>
    <property type="match status" value="1"/>
</dbReference>
<feature type="transmembrane region" description="Helical" evidence="23">
    <location>
        <begin position="461"/>
        <end position="484"/>
    </location>
</feature>
<evidence type="ECO:0000256" key="8">
    <source>
        <dbReference type="ARBA" id="ARBA00022692"/>
    </source>
</evidence>
<dbReference type="CDD" id="cd02094">
    <property type="entry name" value="P-type_ATPase_Cu-like"/>
    <property type="match status" value="1"/>
</dbReference>
<dbReference type="PROSITE" id="PS00154">
    <property type="entry name" value="ATPASE_E1_E2"/>
    <property type="match status" value="1"/>
</dbReference>
<dbReference type="NCBIfam" id="TIGR01494">
    <property type="entry name" value="ATPase_P-type"/>
    <property type="match status" value="1"/>
</dbReference>
<dbReference type="GO" id="GO:0016887">
    <property type="term" value="F:ATP hydrolysis activity"/>
    <property type="evidence" value="ECO:0007669"/>
    <property type="project" value="InterPro"/>
</dbReference>
<dbReference type="AlphaFoldDB" id="A0A379B4F8"/>
<evidence type="ECO:0000256" key="17">
    <source>
        <dbReference type="ARBA" id="ARBA00023008"/>
    </source>
</evidence>
<evidence type="ECO:0000256" key="20">
    <source>
        <dbReference type="ARBA" id="ARBA00029719"/>
    </source>
</evidence>
<dbReference type="InterPro" id="IPR027256">
    <property type="entry name" value="P-typ_ATPase_IB"/>
</dbReference>
<feature type="transmembrane region" description="Helical" evidence="23">
    <location>
        <begin position="187"/>
        <end position="203"/>
    </location>
</feature>
<dbReference type="PANTHER" id="PTHR43520:SF6">
    <property type="entry name" value="COPPER-EXPORTING P-TYPE ATPASE"/>
    <property type="match status" value="1"/>
</dbReference>
<evidence type="ECO:0000256" key="13">
    <source>
        <dbReference type="ARBA" id="ARBA00022840"/>
    </source>
</evidence>
<feature type="domain" description="HMA" evidence="25">
    <location>
        <begin position="2"/>
        <end position="63"/>
    </location>
</feature>
<dbReference type="GO" id="GO:0140581">
    <property type="term" value="F:P-type monovalent copper transporter activity"/>
    <property type="evidence" value="ECO:0007669"/>
    <property type="project" value="UniProtKB-EC"/>
</dbReference>
<keyword evidence="26" id="KW-0378">Hydrolase</keyword>
<keyword evidence="10" id="KW-0677">Repeat</keyword>
<keyword evidence="5" id="KW-0813">Transport</keyword>
<dbReference type="SUPFAM" id="SSF55008">
    <property type="entry name" value="HMA, heavy metal-associated domain"/>
    <property type="match status" value="2"/>
</dbReference>
<reference evidence="26 27" key="1">
    <citation type="submission" date="2018-06" db="EMBL/GenBank/DDBJ databases">
        <authorList>
            <consortium name="Pathogen Informatics"/>
            <person name="Doyle S."/>
        </authorList>
    </citation>
    <scope>NUCLEOTIDE SEQUENCE [LARGE SCALE GENOMIC DNA]</scope>
    <source>
        <strain evidence="26 27">NCTC10699</strain>
    </source>
</reference>
<dbReference type="EC" id="7.2.2.8" evidence="3"/>
<dbReference type="Gene3D" id="2.70.150.10">
    <property type="entry name" value="Calcium-transporting ATPase, cytoplasmic transduction domain A"/>
    <property type="match status" value="1"/>
</dbReference>
<feature type="domain" description="HMA" evidence="25">
    <location>
        <begin position="97"/>
        <end position="160"/>
    </location>
</feature>
<dbReference type="EMBL" id="UGSS01000002">
    <property type="protein sequence ID" value="SUB33396.1"/>
    <property type="molecule type" value="Genomic_DNA"/>
</dbReference>
<dbReference type="SFLD" id="SFLDF00027">
    <property type="entry name" value="p-type_atpase"/>
    <property type="match status" value="1"/>
</dbReference>
<dbReference type="SFLD" id="SFLDG00002">
    <property type="entry name" value="C1.7:_P-type_atpase_like"/>
    <property type="match status" value="1"/>
</dbReference>
<evidence type="ECO:0000256" key="23">
    <source>
        <dbReference type="RuleBase" id="RU362081"/>
    </source>
</evidence>
<feature type="transmembrane region" description="Helical" evidence="23">
    <location>
        <begin position="215"/>
        <end position="235"/>
    </location>
</feature>
<dbReference type="InterPro" id="IPR018303">
    <property type="entry name" value="ATPase_P-typ_P_site"/>
</dbReference>
<dbReference type="FunFam" id="2.70.150.10:FF:000020">
    <property type="entry name" value="Copper-exporting P-type ATPase A"/>
    <property type="match status" value="1"/>
</dbReference>
<dbReference type="PROSITE" id="PS50846">
    <property type="entry name" value="HMA_2"/>
    <property type="match status" value="2"/>
</dbReference>
<evidence type="ECO:0000256" key="5">
    <source>
        <dbReference type="ARBA" id="ARBA00022448"/>
    </source>
</evidence>
<keyword evidence="6 23" id="KW-1003">Cell membrane</keyword>
<evidence type="ECO:0000256" key="21">
    <source>
        <dbReference type="ARBA" id="ARBA00033239"/>
    </source>
</evidence>
<evidence type="ECO:0000256" key="11">
    <source>
        <dbReference type="ARBA" id="ARBA00022741"/>
    </source>
</evidence>
<keyword evidence="9 23" id="KW-0479">Metal-binding</keyword>
<dbReference type="NCBIfam" id="TIGR01525">
    <property type="entry name" value="ATPase-IB_hvy"/>
    <property type="match status" value="1"/>
</dbReference>
<evidence type="ECO:0000256" key="4">
    <source>
        <dbReference type="ARBA" id="ARBA00015102"/>
    </source>
</evidence>
<feature type="transmembrane region" description="Helical" evidence="23">
    <location>
        <begin position="247"/>
        <end position="266"/>
    </location>
</feature>
<evidence type="ECO:0000256" key="9">
    <source>
        <dbReference type="ARBA" id="ARBA00022723"/>
    </source>
</evidence>
<dbReference type="Gene3D" id="3.40.1110.10">
    <property type="entry name" value="Calcium-transporting ATPase, cytoplasmic domain N"/>
    <property type="match status" value="1"/>
</dbReference>
<evidence type="ECO:0000256" key="18">
    <source>
        <dbReference type="ARBA" id="ARBA00023065"/>
    </source>
</evidence>
<dbReference type="InterPro" id="IPR023214">
    <property type="entry name" value="HAD_sf"/>
</dbReference>
<dbReference type="InterPro" id="IPR001757">
    <property type="entry name" value="P_typ_ATPase"/>
</dbReference>
<evidence type="ECO:0000256" key="6">
    <source>
        <dbReference type="ARBA" id="ARBA00022475"/>
    </source>
</evidence>
<dbReference type="InterPro" id="IPR044492">
    <property type="entry name" value="P_typ_ATPase_HD_dom"/>
</dbReference>
<dbReference type="GO" id="GO:0043682">
    <property type="term" value="F:P-type divalent copper transporter activity"/>
    <property type="evidence" value="ECO:0007669"/>
    <property type="project" value="TreeGrafter"/>
</dbReference>
<dbReference type="InterPro" id="IPR017969">
    <property type="entry name" value="Heavy-metal-associated_CS"/>
</dbReference>
<evidence type="ECO:0000256" key="10">
    <source>
        <dbReference type="ARBA" id="ARBA00022737"/>
    </source>
</evidence>
<keyword evidence="18" id="KW-0406">Ion transport</keyword>
<feature type="transmembrane region" description="Helical" evidence="23">
    <location>
        <begin position="433"/>
        <end position="455"/>
    </location>
</feature>
<dbReference type="GO" id="GO:0005886">
    <property type="term" value="C:plasma membrane"/>
    <property type="evidence" value="ECO:0007669"/>
    <property type="project" value="UniProtKB-SubCell"/>
</dbReference>
<dbReference type="GO" id="GO:0005524">
    <property type="term" value="F:ATP binding"/>
    <property type="evidence" value="ECO:0007669"/>
    <property type="project" value="UniProtKB-UniRule"/>
</dbReference>
<dbReference type="Gene3D" id="3.40.50.1000">
    <property type="entry name" value="HAD superfamily/HAD-like"/>
    <property type="match status" value="1"/>
</dbReference>
<organism evidence="26 27">
    <name type="scientific">[Pasteurella] mairii</name>
    <dbReference type="NCBI Taxonomy" id="757"/>
    <lineage>
        <taxon>Bacteria</taxon>
        <taxon>Pseudomonadati</taxon>
        <taxon>Pseudomonadota</taxon>
        <taxon>Gammaproteobacteria</taxon>
        <taxon>Pasteurellales</taxon>
        <taxon>Pasteurellaceae</taxon>
    </lineage>
</organism>
<dbReference type="InterPro" id="IPR023298">
    <property type="entry name" value="ATPase_P-typ_TM_dom_sf"/>
</dbReference>
<dbReference type="InterPro" id="IPR036163">
    <property type="entry name" value="HMA_dom_sf"/>
</dbReference>
<dbReference type="GO" id="GO:0060003">
    <property type="term" value="P:copper ion export"/>
    <property type="evidence" value="ECO:0007669"/>
    <property type="project" value="UniProtKB-ARBA"/>
</dbReference>
<keyword evidence="8 23" id="KW-0812">Transmembrane</keyword>
<dbReference type="InterPro" id="IPR023299">
    <property type="entry name" value="ATPase_P-typ_cyto_dom_N"/>
</dbReference>
<evidence type="ECO:0000259" key="25">
    <source>
        <dbReference type="PROSITE" id="PS50846"/>
    </source>
</evidence>
<evidence type="ECO:0000256" key="15">
    <source>
        <dbReference type="ARBA" id="ARBA00022967"/>
    </source>
</evidence>
<dbReference type="PRINTS" id="PR00119">
    <property type="entry name" value="CATATPASE"/>
</dbReference>
<feature type="transmembrane region" description="Helical" evidence="23">
    <location>
        <begin position="781"/>
        <end position="803"/>
    </location>
</feature>
<keyword evidence="11 23" id="KW-0547">Nucleotide-binding</keyword>
<dbReference type="GO" id="GO:0055070">
    <property type="term" value="P:copper ion homeostasis"/>
    <property type="evidence" value="ECO:0007669"/>
    <property type="project" value="TreeGrafter"/>
</dbReference>
<evidence type="ECO:0000256" key="16">
    <source>
        <dbReference type="ARBA" id="ARBA00022989"/>
    </source>
</evidence>